<name>A0A8H6X541_9AGAR</name>
<gene>
    <name evidence="1" type="ORF">MSAN_02391100</name>
</gene>
<keyword evidence="2" id="KW-1185">Reference proteome</keyword>
<organism evidence="1 2">
    <name type="scientific">Mycena sanguinolenta</name>
    <dbReference type="NCBI Taxonomy" id="230812"/>
    <lineage>
        <taxon>Eukaryota</taxon>
        <taxon>Fungi</taxon>
        <taxon>Dikarya</taxon>
        <taxon>Basidiomycota</taxon>
        <taxon>Agaricomycotina</taxon>
        <taxon>Agaricomycetes</taxon>
        <taxon>Agaricomycetidae</taxon>
        <taxon>Agaricales</taxon>
        <taxon>Marasmiineae</taxon>
        <taxon>Mycenaceae</taxon>
        <taxon>Mycena</taxon>
    </lineage>
</organism>
<dbReference type="InterPro" id="IPR036047">
    <property type="entry name" value="F-box-like_dom_sf"/>
</dbReference>
<dbReference type="Gene3D" id="3.80.10.10">
    <property type="entry name" value="Ribonuclease Inhibitor"/>
    <property type="match status" value="1"/>
</dbReference>
<dbReference type="InterPro" id="IPR032675">
    <property type="entry name" value="LRR_dom_sf"/>
</dbReference>
<evidence type="ECO:0008006" key="3">
    <source>
        <dbReference type="Google" id="ProtNLM"/>
    </source>
</evidence>
<accession>A0A8H6X541</accession>
<sequence>MPAFPQELCEIVISLCDQSSLAACSLVCKNWVPSSRIEFFRNLRPLVISPSSLPKVLMLVDNPVSTICPYITSLVLEDWGPLDSNSKSFYALLPRITGRMTAVKSLVFNGIAWEEMADGALNFLVFYFKNTLKTIELRECPYRTFDSVTDLVESFPLLEKLSLHRLVPSSRTVPFDSRSLERKHSPQLTTARHLRSIHALGSIKSELVRWIMKNSIIIDEVSFGPIFPNEAHIVGKFLKTLKNNLKHLTLSGESVPHIHREICLKHNQQLTSIHFANLMLHRRSSEGRASMNWFIHLLHAIRSPSVRSLKLSVCVHSQSVETLEIIDWFAFSTCLDKPQFVCLTSVTFSFSRSRHKDEGERWLNGYAEMAESFVRESLPQFRDTAILDFDFGCPGDPPDVETVDSDDDFP</sequence>
<dbReference type="SUPFAM" id="SSF52047">
    <property type="entry name" value="RNI-like"/>
    <property type="match status" value="1"/>
</dbReference>
<dbReference type="OrthoDB" id="2788229at2759"/>
<dbReference type="EMBL" id="JACAZH010000049">
    <property type="protein sequence ID" value="KAF7334295.1"/>
    <property type="molecule type" value="Genomic_DNA"/>
</dbReference>
<comment type="caution">
    <text evidence="1">The sequence shown here is derived from an EMBL/GenBank/DDBJ whole genome shotgun (WGS) entry which is preliminary data.</text>
</comment>
<reference evidence="1" key="1">
    <citation type="submission" date="2020-05" db="EMBL/GenBank/DDBJ databases">
        <title>Mycena genomes resolve the evolution of fungal bioluminescence.</title>
        <authorList>
            <person name="Tsai I.J."/>
        </authorList>
    </citation>
    <scope>NUCLEOTIDE SEQUENCE</scope>
    <source>
        <strain evidence="1">160909Yilan</strain>
    </source>
</reference>
<proteinExistence type="predicted"/>
<evidence type="ECO:0000313" key="1">
    <source>
        <dbReference type="EMBL" id="KAF7334295.1"/>
    </source>
</evidence>
<protein>
    <recommendedName>
        <fullName evidence="3">F-box domain-containing protein</fullName>
    </recommendedName>
</protein>
<dbReference type="Proteomes" id="UP000623467">
    <property type="component" value="Unassembled WGS sequence"/>
</dbReference>
<evidence type="ECO:0000313" key="2">
    <source>
        <dbReference type="Proteomes" id="UP000623467"/>
    </source>
</evidence>
<dbReference type="AlphaFoldDB" id="A0A8H6X541"/>
<dbReference type="SUPFAM" id="SSF81383">
    <property type="entry name" value="F-box domain"/>
    <property type="match status" value="1"/>
</dbReference>